<name>A0A8C2XPK1_CYCLU</name>
<dbReference type="SMART" id="SM00382">
    <property type="entry name" value="AAA"/>
    <property type="match status" value="2"/>
</dbReference>
<dbReference type="GO" id="GO:0005886">
    <property type="term" value="C:plasma membrane"/>
    <property type="evidence" value="ECO:0007669"/>
    <property type="project" value="UniProtKB-SubCell"/>
</dbReference>
<keyword evidence="3" id="KW-0813">Transport</keyword>
<comment type="similarity">
    <text evidence="2">Belongs to the ABC transporter superfamily. ABCB family. Multidrug resistance exporter (TC 3.A.1.201) subfamily.</text>
</comment>
<dbReference type="Pfam" id="PF00664">
    <property type="entry name" value="ABC_membrane"/>
    <property type="match status" value="2"/>
</dbReference>
<protein>
    <submittedName>
        <fullName evidence="17">ATP binding cassette subfamily B member 1</fullName>
    </submittedName>
</protein>
<sequence length="1244" mass="136849">KEKEKKTKIPMVGPIGFRFAKGLDIVMILAGMFCAIVNGVMLPLMCIVFGDMTDSLVNTSPGGQIHSNNTNVTYIPRNSTLEADMTQYAISYSILGFVVLVVAYGQVAFWTLSAGRQTKRIRKLFFHCIMKQDIGWFDVSETGELNTRLTDDVYKIQEGIGDKAGKLIQAVSTFLASFIIGFSKGWKLTLVILAVIHSPPAGIFLATFTSKEQAAYAKAGAVASEVISAIRTVFAFSGQEREIKRYIKNLEDAKNVGIKKATYANFAFGFNFLMIYLAYALAFWYGSTLILSNEYTIGTVLTVFFVVLIGAFTLGQASPNIETFSSARGAAHKVYSIIDHKPIIDSYSEAGFKPDSITGNIEFKNIHFSYPSRPEIKVLNNLSLSVESGQNIALVGSSGCGKSTTIQLLQRFYDPQEGSVTIDGHDIRSLNVRYLRDMIGVVSQEPILFATTIAENIRFGRPDVTQYDITQAAKESNAYNFIMALPDKFETMVGDRGTQMSGGQKQRIAIARALVRNPKILLLDEATSALDAESETIVQDALDKVRQGRTTIIVAHRLSTIRSVDVIAGFKQGEVVELGTHSQLMKEQGIYHTLVTMQTFQNVEESEETALEHSVDKNSPLAKTRSQSSNENVPLLSFPQLMHLNRNEWPYILVGTICAIFNGAMQPLFAVIFSKIITIFAEPDPNVIRQKSEFFSMMFIVIGVITFVAMFLQGFCFGKSGEMLTLKLRRDAFKSMMRQDLSWYDNHKNSVGALTTRLATDAAQVQGATGIRMATLAQNVANMGTSVVISFVYGWQLTLLVLAVVPVVAAAATFEMRALTGYAAQDKKELEKSGKIATEAIGNIRTVVSLNIEPKFESLYQENLEVPYKNSQKNAHVHGLSFSITQAMIYFAYAGCFRFGAWLIVRGMMNAEGVFLVISAILYGAMALGEANSFAPNYAKAKLSASHLMMLLHKKSAIDNLSQEGESPDKFEGNVHFDGVFFNYPSRPDVPILQGLNLKVTKGETLALVGSSGCGKSTTIQLLERFYDPREGRVLVDNINAKKLNIQWLRSQIGIVSQEPVLFDCTLSENIAYGDNSRTATMAEIQEAAKAANIHNFIDSLPKKYDTQAGDKGTQLSGGQKQRIAIARAILRNPKVLLLDEATSALDTESEKVVQEALDEASKGRTCIIVAHRLSTIQNADRIAVFSGGGVIELGTHQQLLAQKGVYHMLYTKSNTTPIVLHFFVSRGIHVSLPIFSHRTAVPL</sequence>
<keyword evidence="5 14" id="KW-0812">Transmembrane</keyword>
<feature type="domain" description="ABC transmembrane type-1" evidence="16">
    <location>
        <begin position="653"/>
        <end position="940"/>
    </location>
</feature>
<keyword evidence="9" id="KW-1278">Translocase</keyword>
<dbReference type="CDD" id="cd18577">
    <property type="entry name" value="ABC_6TM_Pgp_ABCB1_D1_like"/>
    <property type="match status" value="1"/>
</dbReference>
<keyword evidence="6" id="KW-0677">Repeat</keyword>
<evidence type="ECO:0000256" key="12">
    <source>
        <dbReference type="ARBA" id="ARBA00023180"/>
    </source>
</evidence>
<dbReference type="InterPro" id="IPR039421">
    <property type="entry name" value="Type_1_exporter"/>
</dbReference>
<feature type="domain" description="ABC transporter" evidence="15">
    <location>
        <begin position="975"/>
        <end position="1213"/>
    </location>
</feature>
<evidence type="ECO:0000313" key="18">
    <source>
        <dbReference type="Proteomes" id="UP000694565"/>
    </source>
</evidence>
<feature type="transmembrane region" description="Helical" evidence="14">
    <location>
        <begin position="887"/>
        <end position="905"/>
    </location>
</feature>
<evidence type="ECO:0000256" key="6">
    <source>
        <dbReference type="ARBA" id="ARBA00022737"/>
    </source>
</evidence>
<proteinExistence type="inferred from homology"/>
<keyword evidence="18" id="KW-1185">Reference proteome</keyword>
<feature type="transmembrane region" description="Helical" evidence="14">
    <location>
        <begin position="297"/>
        <end position="315"/>
    </location>
</feature>
<evidence type="ECO:0000256" key="9">
    <source>
        <dbReference type="ARBA" id="ARBA00022967"/>
    </source>
</evidence>
<dbReference type="InterPro" id="IPR003439">
    <property type="entry name" value="ABC_transporter-like_ATP-bd"/>
</dbReference>
<keyword evidence="8" id="KW-0067">ATP-binding</keyword>
<feature type="transmembrane region" description="Helical" evidence="14">
    <location>
        <begin position="89"/>
        <end position="112"/>
    </location>
</feature>
<dbReference type="InterPro" id="IPR003593">
    <property type="entry name" value="AAA+_ATPase"/>
</dbReference>
<feature type="transmembrane region" description="Helical" evidence="14">
    <location>
        <begin position="651"/>
        <end position="674"/>
    </location>
</feature>
<dbReference type="Pfam" id="PF00005">
    <property type="entry name" value="ABC_tran"/>
    <property type="match status" value="2"/>
</dbReference>
<evidence type="ECO:0000256" key="14">
    <source>
        <dbReference type="SAM" id="Phobius"/>
    </source>
</evidence>
<keyword evidence="11 14" id="KW-0472">Membrane</keyword>
<dbReference type="Gene3D" id="3.40.50.300">
    <property type="entry name" value="P-loop containing nucleotide triphosphate hydrolases"/>
    <property type="match status" value="2"/>
</dbReference>
<evidence type="ECO:0000256" key="7">
    <source>
        <dbReference type="ARBA" id="ARBA00022741"/>
    </source>
</evidence>
<evidence type="ECO:0000256" key="3">
    <source>
        <dbReference type="ARBA" id="ARBA00022448"/>
    </source>
</evidence>
<dbReference type="FunFam" id="3.40.50.300:FF:000479">
    <property type="entry name" value="Multidrug resistance protein 1A"/>
    <property type="match status" value="2"/>
</dbReference>
<keyword evidence="12" id="KW-0325">Glycoprotein</keyword>
<comment type="subcellular location">
    <subcellularLocation>
        <location evidence="1">Cell membrane</location>
        <topology evidence="1">Multi-pass membrane protein</topology>
    </subcellularLocation>
</comment>
<dbReference type="GO" id="GO:0005743">
    <property type="term" value="C:mitochondrial inner membrane"/>
    <property type="evidence" value="ECO:0007669"/>
    <property type="project" value="TreeGrafter"/>
</dbReference>
<dbReference type="Gene3D" id="1.20.1560.10">
    <property type="entry name" value="ABC transporter type 1, transmembrane domain"/>
    <property type="match status" value="2"/>
</dbReference>
<dbReference type="InterPro" id="IPR027417">
    <property type="entry name" value="P-loop_NTPase"/>
</dbReference>
<organism evidence="17 18">
    <name type="scientific">Cyclopterus lumpus</name>
    <name type="common">Lumpsucker</name>
    <dbReference type="NCBI Taxonomy" id="8103"/>
    <lineage>
        <taxon>Eukaryota</taxon>
        <taxon>Metazoa</taxon>
        <taxon>Chordata</taxon>
        <taxon>Craniata</taxon>
        <taxon>Vertebrata</taxon>
        <taxon>Euteleostomi</taxon>
        <taxon>Actinopterygii</taxon>
        <taxon>Neopterygii</taxon>
        <taxon>Teleostei</taxon>
        <taxon>Neoteleostei</taxon>
        <taxon>Acanthomorphata</taxon>
        <taxon>Eupercaria</taxon>
        <taxon>Perciformes</taxon>
        <taxon>Cottioidei</taxon>
        <taxon>Cottales</taxon>
        <taxon>Cyclopteridae</taxon>
        <taxon>Cyclopterus</taxon>
    </lineage>
</organism>
<dbReference type="Proteomes" id="UP000694565">
    <property type="component" value="Unplaced"/>
</dbReference>
<evidence type="ECO:0000256" key="8">
    <source>
        <dbReference type="ARBA" id="ARBA00022840"/>
    </source>
</evidence>
<dbReference type="Ensembl" id="ENSCLMT00005022829.1">
    <property type="protein sequence ID" value="ENSCLMP00005021763.1"/>
    <property type="gene ID" value="ENSCLMG00005007029.1"/>
</dbReference>
<evidence type="ECO:0000256" key="5">
    <source>
        <dbReference type="ARBA" id="ARBA00022692"/>
    </source>
</evidence>
<reference evidence="17" key="2">
    <citation type="submission" date="2025-09" db="UniProtKB">
        <authorList>
            <consortium name="Ensembl"/>
        </authorList>
    </citation>
    <scope>IDENTIFICATION</scope>
</reference>
<evidence type="ECO:0000256" key="4">
    <source>
        <dbReference type="ARBA" id="ARBA00022475"/>
    </source>
</evidence>
<keyword evidence="4" id="KW-1003">Cell membrane</keyword>
<dbReference type="GO" id="GO:0090374">
    <property type="term" value="P:oligopeptide export from mitochondrion"/>
    <property type="evidence" value="ECO:0007669"/>
    <property type="project" value="TreeGrafter"/>
</dbReference>
<dbReference type="PANTHER" id="PTHR43394">
    <property type="entry name" value="ATP-DEPENDENT PERMEASE MDL1, MITOCHONDRIAL"/>
    <property type="match status" value="1"/>
</dbReference>
<evidence type="ECO:0000313" key="17">
    <source>
        <dbReference type="Ensembl" id="ENSCLMP00005021763.1"/>
    </source>
</evidence>
<dbReference type="GeneTree" id="ENSGT00940000155287"/>
<evidence type="ECO:0000256" key="10">
    <source>
        <dbReference type="ARBA" id="ARBA00022989"/>
    </source>
</evidence>
<accession>A0A8C2XPK1</accession>
<dbReference type="InterPro" id="IPR011527">
    <property type="entry name" value="ABC1_TM_dom"/>
</dbReference>
<evidence type="ECO:0000256" key="1">
    <source>
        <dbReference type="ARBA" id="ARBA00004651"/>
    </source>
</evidence>
<dbReference type="GO" id="GO:0005524">
    <property type="term" value="F:ATP binding"/>
    <property type="evidence" value="ECO:0007669"/>
    <property type="project" value="UniProtKB-KW"/>
</dbReference>
<dbReference type="PROSITE" id="PS00211">
    <property type="entry name" value="ABC_TRANSPORTER_1"/>
    <property type="match status" value="2"/>
</dbReference>
<feature type="transmembrane region" description="Helical" evidence="14">
    <location>
        <begin position="792"/>
        <end position="814"/>
    </location>
</feature>
<feature type="transmembrane region" description="Helical" evidence="14">
    <location>
        <begin position="912"/>
        <end position="929"/>
    </location>
</feature>
<reference evidence="17" key="1">
    <citation type="submission" date="2025-08" db="UniProtKB">
        <authorList>
            <consortium name="Ensembl"/>
        </authorList>
    </citation>
    <scope>IDENTIFICATION</scope>
</reference>
<dbReference type="CDD" id="cd18578">
    <property type="entry name" value="ABC_6TM_Pgp_ABCB1_D2_like"/>
    <property type="match status" value="1"/>
</dbReference>
<evidence type="ECO:0000256" key="2">
    <source>
        <dbReference type="ARBA" id="ARBA00007577"/>
    </source>
</evidence>
<feature type="region of interest" description="Disordered" evidence="13">
    <location>
        <begin position="606"/>
        <end position="628"/>
    </location>
</feature>
<dbReference type="SUPFAM" id="SSF52540">
    <property type="entry name" value="P-loop containing nucleoside triphosphate hydrolases"/>
    <property type="match status" value="2"/>
</dbReference>
<dbReference type="PANTHER" id="PTHR43394:SF27">
    <property type="entry name" value="ATP-DEPENDENT TRANSLOCASE ABCB1-LIKE"/>
    <property type="match status" value="1"/>
</dbReference>
<feature type="transmembrane region" description="Helical" evidence="14">
    <location>
        <begin position="263"/>
        <end position="285"/>
    </location>
</feature>
<evidence type="ECO:0000259" key="15">
    <source>
        <dbReference type="PROSITE" id="PS50893"/>
    </source>
</evidence>
<keyword evidence="7" id="KW-0547">Nucleotide-binding</keyword>
<dbReference type="InterPro" id="IPR017871">
    <property type="entry name" value="ABC_transporter-like_CS"/>
</dbReference>
<dbReference type="PROSITE" id="PS50929">
    <property type="entry name" value="ABC_TM1F"/>
    <property type="match status" value="2"/>
</dbReference>
<dbReference type="GO" id="GO:0015421">
    <property type="term" value="F:ABC-type oligopeptide transporter activity"/>
    <property type="evidence" value="ECO:0007669"/>
    <property type="project" value="TreeGrafter"/>
</dbReference>
<dbReference type="SUPFAM" id="SSF90123">
    <property type="entry name" value="ABC transporter transmembrane region"/>
    <property type="match status" value="2"/>
</dbReference>
<feature type="domain" description="ABC transmembrane type-1" evidence="16">
    <location>
        <begin position="29"/>
        <end position="326"/>
    </location>
</feature>
<dbReference type="CDD" id="cd03249">
    <property type="entry name" value="ABC_MTABC3_MDL1_MDL2"/>
    <property type="match status" value="2"/>
</dbReference>
<evidence type="ECO:0000259" key="16">
    <source>
        <dbReference type="PROSITE" id="PS50929"/>
    </source>
</evidence>
<dbReference type="GO" id="GO:0016887">
    <property type="term" value="F:ATP hydrolysis activity"/>
    <property type="evidence" value="ECO:0007669"/>
    <property type="project" value="InterPro"/>
</dbReference>
<dbReference type="FunFam" id="1.20.1560.10:FF:000046">
    <property type="entry name" value="ATP-binding cassette subfamily B member 11"/>
    <property type="match status" value="1"/>
</dbReference>
<dbReference type="PROSITE" id="PS50893">
    <property type="entry name" value="ABC_TRANSPORTER_2"/>
    <property type="match status" value="2"/>
</dbReference>
<feature type="domain" description="ABC transporter" evidence="15">
    <location>
        <begin position="361"/>
        <end position="597"/>
    </location>
</feature>
<keyword evidence="10 14" id="KW-1133">Transmembrane helix</keyword>
<dbReference type="AlphaFoldDB" id="A0A8C2XPK1"/>
<feature type="transmembrane region" description="Helical" evidence="14">
    <location>
        <begin position="25"/>
        <end position="50"/>
    </location>
</feature>
<evidence type="ECO:0000256" key="11">
    <source>
        <dbReference type="ARBA" id="ARBA00023136"/>
    </source>
</evidence>
<evidence type="ECO:0000256" key="13">
    <source>
        <dbReference type="SAM" id="MobiDB-lite"/>
    </source>
</evidence>
<dbReference type="InterPro" id="IPR036640">
    <property type="entry name" value="ABC1_TM_sf"/>
</dbReference>
<dbReference type="FunFam" id="1.20.1560.10:FF:000018">
    <property type="entry name" value="ATP-binding cassette subfamily B member 11"/>
    <property type="match status" value="1"/>
</dbReference>
<feature type="transmembrane region" description="Helical" evidence="14">
    <location>
        <begin position="694"/>
        <end position="717"/>
    </location>
</feature>